<dbReference type="InterPro" id="IPR011990">
    <property type="entry name" value="TPR-like_helical_dom_sf"/>
</dbReference>
<protein>
    <recommendedName>
        <fullName evidence="4">Tetratricopeptide repeat protein</fullName>
    </recommendedName>
</protein>
<reference evidence="2" key="1">
    <citation type="submission" date="2021-03" db="EMBL/GenBank/DDBJ databases">
        <authorList>
            <person name="Wang G."/>
        </authorList>
    </citation>
    <scope>NUCLEOTIDE SEQUENCE</scope>
    <source>
        <strain evidence="2">KCTC 12899</strain>
    </source>
</reference>
<evidence type="ECO:0000313" key="2">
    <source>
        <dbReference type="EMBL" id="MBO1319739.1"/>
    </source>
</evidence>
<dbReference type="Gene3D" id="1.25.40.10">
    <property type="entry name" value="Tetratricopeptide repeat domain"/>
    <property type="match status" value="1"/>
</dbReference>
<accession>A0A8J7U4F2</accession>
<dbReference type="Proteomes" id="UP000664417">
    <property type="component" value="Unassembled WGS sequence"/>
</dbReference>
<feature type="transmembrane region" description="Helical" evidence="1">
    <location>
        <begin position="6"/>
        <end position="25"/>
    </location>
</feature>
<evidence type="ECO:0000313" key="3">
    <source>
        <dbReference type="Proteomes" id="UP000664417"/>
    </source>
</evidence>
<dbReference type="RefSeq" id="WP_207859646.1">
    <property type="nucleotide sequence ID" value="NZ_JAFREP010000014.1"/>
</dbReference>
<name>A0A8J7U4F2_9BACT</name>
<keyword evidence="1" id="KW-1133">Transmembrane helix</keyword>
<dbReference type="EMBL" id="JAFREP010000014">
    <property type="protein sequence ID" value="MBO1319739.1"/>
    <property type="molecule type" value="Genomic_DNA"/>
</dbReference>
<feature type="transmembrane region" description="Helical" evidence="1">
    <location>
        <begin position="591"/>
        <end position="611"/>
    </location>
</feature>
<comment type="caution">
    <text evidence="2">The sequence shown here is derived from an EMBL/GenBank/DDBJ whole genome shotgun (WGS) entry which is preliminary data.</text>
</comment>
<dbReference type="SUPFAM" id="SSF48452">
    <property type="entry name" value="TPR-like"/>
    <property type="match status" value="1"/>
</dbReference>
<evidence type="ECO:0000256" key="1">
    <source>
        <dbReference type="SAM" id="Phobius"/>
    </source>
</evidence>
<gene>
    <name evidence="2" type="ORF">J3U88_14785</name>
</gene>
<evidence type="ECO:0008006" key="4">
    <source>
        <dbReference type="Google" id="ProtNLM"/>
    </source>
</evidence>
<organism evidence="2 3">
    <name type="scientific">Acanthopleuribacter pedis</name>
    <dbReference type="NCBI Taxonomy" id="442870"/>
    <lineage>
        <taxon>Bacteria</taxon>
        <taxon>Pseudomonadati</taxon>
        <taxon>Acidobacteriota</taxon>
        <taxon>Holophagae</taxon>
        <taxon>Acanthopleuribacterales</taxon>
        <taxon>Acanthopleuribacteraceae</taxon>
        <taxon>Acanthopleuribacter</taxon>
    </lineage>
</organism>
<keyword evidence="3" id="KW-1185">Reference proteome</keyword>
<keyword evidence="1" id="KW-0812">Transmembrane</keyword>
<keyword evidence="1" id="KW-0472">Membrane</keyword>
<proteinExistence type="predicted"/>
<sequence>MAYTTITRLIFLILWGFLMVTMWFFGRFSPVEQFKEQQIRINEVLEFPWDASPLPVTGYEKEIIQDLKLDAPLFSRDIRPWRSFDGLFAFRGAQEDEQNERMKQALEFMDDFKDFAGQTQERAQLFSKARKLIKSCYSQDRDSWVVAYNLGVCYLWNGERRGALDYLKDAEGILSRQEENWRNQQSNSAHSDAFWEAWILTQYALGEASFSDKDTRENGLVHYRQAVQSIFNLANEFARTIDDPYGHVTNGFMFFQLSQSEVNTVSLWSDLVAAYMTFVDYHWAEEEKTPLKPEEAPRCEYAFDKQLKIKLNYRDRIFCKSLHRTQDPFKSSFVRLFEQFYTGDSYDQEYLLWALSNLIDIRVDNPDIEQYPLIMYNAAQIQLRLGEFIQASDMIMNAYESPFFFELAEQENTMLLILNEENVSDKIKKLAIVAGILVGEKPDKRFCPPSNRPSSTFRKKFDQLYGEDMDIFPAVGACFKNPNDEREVDKWLFIQLWRRYLNRGDFTGFETEYQKAGGSVSMGFFQNWRRDTFQNIGLRAHQKYLTYLDREDEDTALLIRRFVLRSGLFDQETQALFKVELGDRFFASLPWLLRGGLVVFALLLLVIWHPIHRSARRSFLGMHRVSRLKGSRKKHTLSKSGSVSSGVS</sequence>
<dbReference type="AlphaFoldDB" id="A0A8J7U4F2"/>